<gene>
    <name evidence="3" type="ORF">SAPINGB_P000323</name>
</gene>
<protein>
    <recommendedName>
        <fullName evidence="5">Translation machinery-associated protein 16</fullName>
    </recommendedName>
</protein>
<dbReference type="GeneID" id="43579147"/>
<feature type="region of interest" description="Disordered" evidence="2">
    <location>
        <begin position="1"/>
        <end position="56"/>
    </location>
</feature>
<dbReference type="EMBL" id="CABVLU010000001">
    <property type="protein sequence ID" value="VVT44158.1"/>
    <property type="molecule type" value="Genomic_DNA"/>
</dbReference>
<feature type="compositionally biased region" description="Basic residues" evidence="2">
    <location>
        <begin position="1"/>
        <end position="14"/>
    </location>
</feature>
<dbReference type="InterPro" id="IPR038356">
    <property type="entry name" value="Tma16_sf"/>
</dbReference>
<feature type="compositionally biased region" description="Basic and acidic residues" evidence="2">
    <location>
        <begin position="35"/>
        <end position="56"/>
    </location>
</feature>
<evidence type="ECO:0000256" key="2">
    <source>
        <dbReference type="SAM" id="MobiDB-lite"/>
    </source>
</evidence>
<evidence type="ECO:0000313" key="3">
    <source>
        <dbReference type="EMBL" id="VVT44158.1"/>
    </source>
</evidence>
<dbReference type="InterPro" id="IPR021346">
    <property type="entry name" value="Tma16"/>
</dbReference>
<dbReference type="PANTHER" id="PTHR13349:SF2">
    <property type="entry name" value="TRANSLATION MACHINERY-ASSOCIATED PROTEIN 16"/>
    <property type="match status" value="1"/>
</dbReference>
<dbReference type="Gene3D" id="1.20.1440.170">
    <property type="entry name" value="Translation machinery-associated protein 16-like"/>
    <property type="match status" value="1"/>
</dbReference>
<evidence type="ECO:0000256" key="1">
    <source>
        <dbReference type="ARBA" id="ARBA00034127"/>
    </source>
</evidence>
<sequence>MPVAKSLKKVAKKVKGSDKSLHPNGRKFKQLNRATLREGKLAKQKSERSSQRDQKILRYKHFQDTLKTSGKQTLSDDELRAAVLAFIARDNTTLDEYKAARRPGRPASSAQDALEQRIKREQQELKSGFVAPDLTDKANAEMFAAWNGTAGGLSTIKKVRVTEDNVIRNVKDVEMEDD</sequence>
<accession>A0A5E8AZG2</accession>
<reference evidence="3 4" key="1">
    <citation type="submission" date="2019-09" db="EMBL/GenBank/DDBJ databases">
        <authorList>
            <person name="Brejova B."/>
        </authorList>
    </citation>
    <scope>NUCLEOTIDE SEQUENCE [LARGE SCALE GENOMIC DNA]</scope>
</reference>
<name>A0A5E8AZG2_9ASCO</name>
<keyword evidence="4" id="KW-1185">Reference proteome</keyword>
<dbReference type="RefSeq" id="XP_031850938.1">
    <property type="nucleotide sequence ID" value="XM_031995047.1"/>
</dbReference>
<dbReference type="PANTHER" id="PTHR13349">
    <property type="entry name" value="TRANSLATION MACHINERY-ASSOCIATED PROTEIN 16"/>
    <property type="match status" value="1"/>
</dbReference>
<comment type="similarity">
    <text evidence="1">Belongs to the TMA16 family.</text>
</comment>
<dbReference type="OrthoDB" id="270284at2759"/>
<evidence type="ECO:0000313" key="4">
    <source>
        <dbReference type="Proteomes" id="UP000398389"/>
    </source>
</evidence>
<dbReference type="Proteomes" id="UP000398389">
    <property type="component" value="Unassembled WGS sequence"/>
</dbReference>
<proteinExistence type="inferred from homology"/>
<organism evidence="3 4">
    <name type="scientific">Magnusiomyces paraingens</name>
    <dbReference type="NCBI Taxonomy" id="2606893"/>
    <lineage>
        <taxon>Eukaryota</taxon>
        <taxon>Fungi</taxon>
        <taxon>Dikarya</taxon>
        <taxon>Ascomycota</taxon>
        <taxon>Saccharomycotina</taxon>
        <taxon>Dipodascomycetes</taxon>
        <taxon>Dipodascales</taxon>
        <taxon>Dipodascaceae</taxon>
        <taxon>Magnusiomyces</taxon>
    </lineage>
</organism>
<dbReference type="GO" id="GO:0005634">
    <property type="term" value="C:nucleus"/>
    <property type="evidence" value="ECO:0007669"/>
    <property type="project" value="TreeGrafter"/>
</dbReference>
<dbReference type="Pfam" id="PF11176">
    <property type="entry name" value="Tma16"/>
    <property type="match status" value="1"/>
</dbReference>
<evidence type="ECO:0008006" key="5">
    <source>
        <dbReference type="Google" id="ProtNLM"/>
    </source>
</evidence>
<dbReference type="AlphaFoldDB" id="A0A5E8AZG2"/>